<evidence type="ECO:0000256" key="1">
    <source>
        <dbReference type="SAM" id="MobiDB-lite"/>
    </source>
</evidence>
<protein>
    <submittedName>
        <fullName evidence="2">Uncharacterized protein</fullName>
    </submittedName>
</protein>
<keyword evidence="3" id="KW-1185">Reference proteome</keyword>
<evidence type="ECO:0000313" key="2">
    <source>
        <dbReference type="EnsemblPlants" id="OBART05G21390.1"/>
    </source>
</evidence>
<dbReference type="AlphaFoldDB" id="A0A0D3G9B9"/>
<name>A0A0D3G9B9_9ORYZ</name>
<dbReference type="Gramene" id="OBART05G21390.1">
    <property type="protein sequence ID" value="OBART05G21390.1"/>
    <property type="gene ID" value="OBART05G21390"/>
</dbReference>
<dbReference type="Proteomes" id="UP000026960">
    <property type="component" value="Chromosome 5"/>
</dbReference>
<reference evidence="2" key="2">
    <citation type="submission" date="2015-03" db="UniProtKB">
        <authorList>
            <consortium name="EnsemblPlants"/>
        </authorList>
    </citation>
    <scope>IDENTIFICATION</scope>
</reference>
<dbReference type="EnsemblPlants" id="OBART05G21390.1">
    <property type="protein sequence ID" value="OBART05G21390.1"/>
    <property type="gene ID" value="OBART05G21390"/>
</dbReference>
<dbReference type="PaxDb" id="65489-OBART05G21390.1"/>
<proteinExistence type="predicted"/>
<sequence length="143" mass="15046">MTANHSGVEEEQDGGKTFWSVAVHGDSSNDINGRPIPFFTNVGWPPASCSSIDPSSSSLLDLAFISCGGGIMEYTWVGVVRPSPLCARTPWPSSHFLATVAALATGTPMPPCRELGGEALQAGSHDSGEDSSIASDRRALRRQ</sequence>
<evidence type="ECO:0000313" key="3">
    <source>
        <dbReference type="Proteomes" id="UP000026960"/>
    </source>
</evidence>
<feature type="region of interest" description="Disordered" evidence="1">
    <location>
        <begin position="108"/>
        <end position="143"/>
    </location>
</feature>
<dbReference type="HOGENOM" id="CLU_1809242_0_0_1"/>
<reference evidence="2" key="1">
    <citation type="journal article" date="2009" name="Rice">
        <title>De Novo Next Generation Sequencing of Plant Genomes.</title>
        <authorList>
            <person name="Rounsley S."/>
            <person name="Marri P.R."/>
            <person name="Yu Y."/>
            <person name="He R."/>
            <person name="Sisneros N."/>
            <person name="Goicoechea J.L."/>
            <person name="Lee S.J."/>
            <person name="Angelova A."/>
            <person name="Kudrna D."/>
            <person name="Luo M."/>
            <person name="Affourtit J."/>
            <person name="Desany B."/>
            <person name="Knight J."/>
            <person name="Niazi F."/>
            <person name="Egholm M."/>
            <person name="Wing R.A."/>
        </authorList>
    </citation>
    <scope>NUCLEOTIDE SEQUENCE [LARGE SCALE GENOMIC DNA]</scope>
    <source>
        <strain evidence="2">cv. IRGC 105608</strain>
    </source>
</reference>
<accession>A0A0D3G9B9</accession>
<organism evidence="2">
    <name type="scientific">Oryza barthii</name>
    <dbReference type="NCBI Taxonomy" id="65489"/>
    <lineage>
        <taxon>Eukaryota</taxon>
        <taxon>Viridiplantae</taxon>
        <taxon>Streptophyta</taxon>
        <taxon>Embryophyta</taxon>
        <taxon>Tracheophyta</taxon>
        <taxon>Spermatophyta</taxon>
        <taxon>Magnoliopsida</taxon>
        <taxon>Liliopsida</taxon>
        <taxon>Poales</taxon>
        <taxon>Poaceae</taxon>
        <taxon>BOP clade</taxon>
        <taxon>Oryzoideae</taxon>
        <taxon>Oryzeae</taxon>
        <taxon>Oryzinae</taxon>
        <taxon>Oryza</taxon>
    </lineage>
</organism>